<feature type="transmembrane region" description="Helical" evidence="2">
    <location>
        <begin position="218"/>
        <end position="240"/>
    </location>
</feature>
<feature type="transmembrane region" description="Helical" evidence="2">
    <location>
        <begin position="125"/>
        <end position="142"/>
    </location>
</feature>
<feature type="transmembrane region" description="Helical" evidence="2">
    <location>
        <begin position="252"/>
        <end position="276"/>
    </location>
</feature>
<evidence type="ECO:0000256" key="1">
    <source>
        <dbReference type="SAM" id="MobiDB-lite"/>
    </source>
</evidence>
<proteinExistence type="predicted"/>
<feature type="transmembrane region" description="Helical" evidence="2">
    <location>
        <begin position="82"/>
        <end position="104"/>
    </location>
</feature>
<evidence type="ECO:0000256" key="2">
    <source>
        <dbReference type="SAM" id="Phobius"/>
    </source>
</evidence>
<sequence>MSAIAIIRASLLDYRKSWAKLLIFYAVLSGIFLLLQIFLNPTLTRYAFQYNEVVRLWCYNANIDWGQSAEHYGINLLGISLYFGNLLLGWLQSAVVALPLLLILKRPDASFKDQYRHFIKVFFRFFSSNVLISVFFQAYFLLETFFTGLPFRLIGSSTASTLAILIRVLFFFVSLALFPFWLFYSTFWSLSIFEDGLTVWSAFKRCWSLLTGQFWRSIWTIVKVVFFMSLPVAILIRALAFWEEQTYALTNFFIWVILVFSTPLVTAAYRHIYLALDGREIFLHKSRKSLSDRFQDLSQQVYDQKKAMGLLSDEEEHILPDPITGEPLWASGEYEDNAVEWEDAAASPPDSPKDDAPSGEIRHQDDSDELADTDKSNAFNEPR</sequence>
<keyword evidence="4" id="KW-1185">Reference proteome</keyword>
<accession>A0A926E1K3</accession>
<reference evidence="3" key="1">
    <citation type="submission" date="2020-08" db="EMBL/GenBank/DDBJ databases">
        <title>Genome public.</title>
        <authorList>
            <person name="Liu C."/>
            <person name="Sun Q."/>
        </authorList>
    </citation>
    <scope>NUCLEOTIDE SEQUENCE</scope>
    <source>
        <strain evidence="3">NSJ-33</strain>
    </source>
</reference>
<keyword evidence="2" id="KW-1133">Transmembrane helix</keyword>
<dbReference type="RefSeq" id="WP_249294202.1">
    <property type="nucleotide sequence ID" value="NZ_JACRSV010000001.1"/>
</dbReference>
<organism evidence="3 4">
    <name type="scientific">Fumia xinanensis</name>
    <dbReference type="NCBI Taxonomy" id="2763659"/>
    <lineage>
        <taxon>Bacteria</taxon>
        <taxon>Bacillati</taxon>
        <taxon>Bacillota</taxon>
        <taxon>Clostridia</taxon>
        <taxon>Eubacteriales</taxon>
        <taxon>Oscillospiraceae</taxon>
        <taxon>Fumia</taxon>
    </lineage>
</organism>
<evidence type="ECO:0000313" key="4">
    <source>
        <dbReference type="Proteomes" id="UP000610760"/>
    </source>
</evidence>
<comment type="caution">
    <text evidence="3">The sequence shown here is derived from an EMBL/GenBank/DDBJ whole genome shotgun (WGS) entry which is preliminary data.</text>
</comment>
<dbReference type="EMBL" id="JACRSV010000001">
    <property type="protein sequence ID" value="MBC8559302.1"/>
    <property type="molecule type" value="Genomic_DNA"/>
</dbReference>
<keyword evidence="2" id="KW-0812">Transmembrane</keyword>
<feature type="transmembrane region" description="Helical" evidence="2">
    <location>
        <begin position="162"/>
        <end position="184"/>
    </location>
</feature>
<keyword evidence="2" id="KW-0472">Membrane</keyword>
<name>A0A926E1K3_9FIRM</name>
<gene>
    <name evidence="3" type="ORF">H8710_04370</name>
</gene>
<feature type="transmembrane region" description="Helical" evidence="2">
    <location>
        <begin position="21"/>
        <end position="39"/>
    </location>
</feature>
<dbReference type="AlphaFoldDB" id="A0A926E1K3"/>
<feature type="compositionally biased region" description="Basic and acidic residues" evidence="1">
    <location>
        <begin position="351"/>
        <end position="365"/>
    </location>
</feature>
<feature type="region of interest" description="Disordered" evidence="1">
    <location>
        <begin position="339"/>
        <end position="383"/>
    </location>
</feature>
<protein>
    <submittedName>
        <fullName evidence="3">Uncharacterized protein</fullName>
    </submittedName>
</protein>
<evidence type="ECO:0000313" key="3">
    <source>
        <dbReference type="EMBL" id="MBC8559302.1"/>
    </source>
</evidence>
<dbReference type="Proteomes" id="UP000610760">
    <property type="component" value="Unassembled WGS sequence"/>
</dbReference>